<dbReference type="CDD" id="cd14792">
    <property type="entry name" value="GH27"/>
    <property type="match status" value="1"/>
</dbReference>
<dbReference type="InterPro" id="IPR017853">
    <property type="entry name" value="GH"/>
</dbReference>
<dbReference type="AlphaFoldDB" id="A0A7W7ZLU7"/>
<dbReference type="InterPro" id="IPR013780">
    <property type="entry name" value="Glyco_hydro_b"/>
</dbReference>
<dbReference type="GO" id="GO:0004557">
    <property type="term" value="F:alpha-galactosidase activity"/>
    <property type="evidence" value="ECO:0007669"/>
    <property type="project" value="UniProtKB-EC"/>
</dbReference>
<dbReference type="Pfam" id="PF17801">
    <property type="entry name" value="Melibiase_C"/>
    <property type="match status" value="1"/>
</dbReference>
<dbReference type="InterPro" id="IPR041233">
    <property type="entry name" value="Melibiase_C"/>
</dbReference>
<accession>A0A7W7ZLU7</accession>
<dbReference type="SUPFAM" id="SSF51445">
    <property type="entry name" value="(Trans)glycosidases"/>
    <property type="match status" value="1"/>
</dbReference>
<reference evidence="7 8" key="1">
    <citation type="submission" date="2020-08" db="EMBL/GenBank/DDBJ databases">
        <title>Genomic Encyclopedia of Type Strains, Phase IV (KMG-V): Genome sequencing to study the core and pangenomes of soil and plant-associated prokaryotes.</title>
        <authorList>
            <person name="Whitman W."/>
        </authorList>
    </citation>
    <scope>NUCLEOTIDE SEQUENCE [LARGE SCALE GENOMIC DNA]</scope>
    <source>
        <strain evidence="7 8">X5P3</strain>
    </source>
</reference>
<keyword evidence="3 5" id="KW-0378">Hydrolase</keyword>
<keyword evidence="4 5" id="KW-0326">Glycosidase</keyword>
<comment type="catalytic activity">
    <reaction evidence="5">
        <text>Hydrolysis of terminal, non-reducing alpha-D-galactose residues in alpha-D-galactosides, including galactose oligosaccharides, galactomannans and galactolipids.</text>
        <dbReference type="EC" id="3.2.1.22"/>
    </reaction>
</comment>
<feature type="domain" description="Alpha galactosidase C-terminal" evidence="6">
    <location>
        <begin position="395"/>
        <end position="466"/>
    </location>
</feature>
<dbReference type="SUPFAM" id="SSF51011">
    <property type="entry name" value="Glycosyl hydrolase domain"/>
    <property type="match status" value="1"/>
</dbReference>
<dbReference type="EC" id="3.2.1.22" evidence="5"/>
<evidence type="ECO:0000259" key="6">
    <source>
        <dbReference type="Pfam" id="PF17801"/>
    </source>
</evidence>
<dbReference type="Gene3D" id="3.20.20.70">
    <property type="entry name" value="Aldolase class I"/>
    <property type="match status" value="1"/>
</dbReference>
<name>A0A7W7ZLU7_9BACT</name>
<evidence type="ECO:0000256" key="3">
    <source>
        <dbReference type="ARBA" id="ARBA00022801"/>
    </source>
</evidence>
<dbReference type="InterPro" id="IPR013785">
    <property type="entry name" value="Aldolase_TIM"/>
</dbReference>
<dbReference type="Gene3D" id="2.60.40.1180">
    <property type="entry name" value="Golgi alpha-mannosidase II"/>
    <property type="match status" value="1"/>
</dbReference>
<evidence type="ECO:0000313" key="8">
    <source>
        <dbReference type="Proteomes" id="UP000584867"/>
    </source>
</evidence>
<dbReference type="GO" id="GO:0005975">
    <property type="term" value="P:carbohydrate metabolic process"/>
    <property type="evidence" value="ECO:0007669"/>
    <property type="project" value="InterPro"/>
</dbReference>
<organism evidence="7 8">
    <name type="scientific">Granulicella mallensis</name>
    <dbReference type="NCBI Taxonomy" id="940614"/>
    <lineage>
        <taxon>Bacteria</taxon>
        <taxon>Pseudomonadati</taxon>
        <taxon>Acidobacteriota</taxon>
        <taxon>Terriglobia</taxon>
        <taxon>Terriglobales</taxon>
        <taxon>Acidobacteriaceae</taxon>
        <taxon>Granulicella</taxon>
    </lineage>
</organism>
<evidence type="ECO:0000313" key="7">
    <source>
        <dbReference type="EMBL" id="MBB5062319.1"/>
    </source>
</evidence>
<evidence type="ECO:0000256" key="5">
    <source>
        <dbReference type="RuleBase" id="RU361168"/>
    </source>
</evidence>
<keyword evidence="5" id="KW-1015">Disulfide bond</keyword>
<proteinExistence type="inferred from homology"/>
<protein>
    <recommendedName>
        <fullName evidence="5">Alpha-galactosidase</fullName>
        <ecNumber evidence="5">3.2.1.22</ecNumber>
    </recommendedName>
    <alternativeName>
        <fullName evidence="5">Melibiase</fullName>
    </alternativeName>
</protein>
<dbReference type="PANTHER" id="PTHR11452">
    <property type="entry name" value="ALPHA-GALACTOSIDASE/ALPHA-N-ACETYLGALACTOSAMINIDASE"/>
    <property type="match status" value="1"/>
</dbReference>
<dbReference type="EMBL" id="JACHIO010000002">
    <property type="protein sequence ID" value="MBB5062319.1"/>
    <property type="molecule type" value="Genomic_DNA"/>
</dbReference>
<dbReference type="Pfam" id="PF16499">
    <property type="entry name" value="Melibiase_2"/>
    <property type="match status" value="1"/>
</dbReference>
<keyword evidence="2" id="KW-0732">Signal</keyword>
<comment type="caution">
    <text evidence="7">The sequence shown here is derived from an EMBL/GenBank/DDBJ whole genome shotgun (WGS) entry which is preliminary data.</text>
</comment>
<dbReference type="Proteomes" id="UP000584867">
    <property type="component" value="Unassembled WGS sequence"/>
</dbReference>
<dbReference type="RefSeq" id="WP_184252804.1">
    <property type="nucleotide sequence ID" value="NZ_JACHIO010000002.1"/>
</dbReference>
<dbReference type="CDD" id="cd04081">
    <property type="entry name" value="CBM35_galactosidase-like"/>
    <property type="match status" value="1"/>
</dbReference>
<gene>
    <name evidence="7" type="ORF">HDF15_000646</name>
</gene>
<evidence type="ECO:0000256" key="2">
    <source>
        <dbReference type="ARBA" id="ARBA00022729"/>
    </source>
</evidence>
<dbReference type="Gene3D" id="2.60.120.260">
    <property type="entry name" value="Galactose-binding domain-like"/>
    <property type="match status" value="2"/>
</dbReference>
<sequence>MPYTLESYLAARKSKTRFGTSTRVTVPNRFRIKLFCCASLLVTTALPQALGQSTNVAAQPYLGWSSFSSQTQSSGFLNQTNIAAQSDALRSSVLEEHGFTYINIDDGWQKGYDSSGRPTPNSALFTDISALISHIHQNGQKAGIYWRPGVAQEVVQANPLISGSTQYVKDILAVPHAPGNAFAASDATTSLSNLKIDFSQSGAQLYVESIVNLFASWGVDYIRLDGVAPGSGVLTVDNQEEVQAWAQAISKSGRPMWLTVSTGVELGDFSTWGSYSNARRIGAAIECKGSCSTLTDWALTSERWFDLIGWQNFTSAQTGWNDLGPLEIGVPASVGLSGVEQQSAITLWAMANAPIYVGGDISAIDTDGTNLLTNDEVIGVDQSGEPATQLAGGLTPVWVSAPSNGVFYVALFNLNAFPAEVTVRWKDLGFLDALNVRDVWNRKDLGPSKQKFSSVILGHGARLLRVSKSGVVDPQSSQSYPAFLGKTHGKTAFIRCPGACASGHEVVKLGLEKENYVDIEGVSVEKSGIYRMKIDAATYGPSDLFYQPNGGAEIAVKVGGSSFGVPSNTIVPVFLKSGENTIRFTNPTGVAPYLDLITIVGNGDLSDSHIGVYDAEVGVLEGNATHTPCEYCSGNTKVITLGGKPDNDVLFDNVVVQADGVYMMEIDFVAQGTRPLWIKVNHEKPFQLNLTGDSDSLPASMVIPVALKQGKNSITVGGGKEDGPGVDKIVIGPSEPANHLAMGLVSRKGTSVSRVWTLELANLGNEALQAAQVNSFAFVQVSGQGSCQPAILTGFPIAVGDIPAQSFKTFELAMDFSGCSSDARFNTSTSYSADRGAVAAGVVDVSLEP</sequence>
<dbReference type="PANTHER" id="PTHR11452:SF75">
    <property type="entry name" value="ALPHA-GALACTOSIDASE MEL1"/>
    <property type="match status" value="1"/>
</dbReference>
<evidence type="ECO:0000256" key="4">
    <source>
        <dbReference type="ARBA" id="ARBA00023295"/>
    </source>
</evidence>
<dbReference type="PRINTS" id="PR00740">
    <property type="entry name" value="GLHYDRLASE27"/>
</dbReference>
<evidence type="ECO:0000256" key="1">
    <source>
        <dbReference type="ARBA" id="ARBA00009743"/>
    </source>
</evidence>
<dbReference type="InterPro" id="IPR002241">
    <property type="entry name" value="Glyco_hydro_27"/>
</dbReference>
<comment type="similarity">
    <text evidence="1 5">Belongs to the glycosyl hydrolase 27 family.</text>
</comment>